<dbReference type="EMBL" id="KN839180">
    <property type="protein sequence ID" value="KIJ90468.1"/>
    <property type="molecule type" value="Genomic_DNA"/>
</dbReference>
<organism evidence="1 2">
    <name type="scientific">Laccaria amethystina LaAM-08-1</name>
    <dbReference type="NCBI Taxonomy" id="1095629"/>
    <lineage>
        <taxon>Eukaryota</taxon>
        <taxon>Fungi</taxon>
        <taxon>Dikarya</taxon>
        <taxon>Basidiomycota</taxon>
        <taxon>Agaricomycotina</taxon>
        <taxon>Agaricomycetes</taxon>
        <taxon>Agaricomycetidae</taxon>
        <taxon>Agaricales</taxon>
        <taxon>Agaricineae</taxon>
        <taxon>Hydnangiaceae</taxon>
        <taxon>Laccaria</taxon>
    </lineage>
</organism>
<reference evidence="1 2" key="1">
    <citation type="submission" date="2014-04" db="EMBL/GenBank/DDBJ databases">
        <authorList>
            <consortium name="DOE Joint Genome Institute"/>
            <person name="Kuo A."/>
            <person name="Kohler A."/>
            <person name="Nagy L.G."/>
            <person name="Floudas D."/>
            <person name="Copeland A."/>
            <person name="Barry K.W."/>
            <person name="Cichocki N."/>
            <person name="Veneault-Fourrey C."/>
            <person name="LaButti K."/>
            <person name="Lindquist E.A."/>
            <person name="Lipzen A."/>
            <person name="Lundell T."/>
            <person name="Morin E."/>
            <person name="Murat C."/>
            <person name="Sun H."/>
            <person name="Tunlid A."/>
            <person name="Henrissat B."/>
            <person name="Grigoriev I.V."/>
            <person name="Hibbett D.S."/>
            <person name="Martin F."/>
            <person name="Nordberg H.P."/>
            <person name="Cantor M.N."/>
            <person name="Hua S.X."/>
        </authorList>
    </citation>
    <scope>NUCLEOTIDE SEQUENCE [LARGE SCALE GENOMIC DNA]</scope>
    <source>
        <strain evidence="1 2">LaAM-08-1</strain>
    </source>
</reference>
<evidence type="ECO:0000313" key="1">
    <source>
        <dbReference type="EMBL" id="KIJ90468.1"/>
    </source>
</evidence>
<protein>
    <submittedName>
        <fullName evidence="1">Uncharacterized protein</fullName>
    </submittedName>
</protein>
<keyword evidence="2" id="KW-1185">Reference proteome</keyword>
<dbReference type="Proteomes" id="UP000054477">
    <property type="component" value="Unassembled WGS sequence"/>
</dbReference>
<dbReference type="AlphaFoldDB" id="A0A0C9WRH8"/>
<gene>
    <name evidence="1" type="ORF">K443DRAFT_686738</name>
</gene>
<sequence>MASVTYGIQAVRVASVFNFVLLTTFHRPVGQTISPDSCNTFIPVSHPQVTRDRRQTETRLWWSPFGFYVRNRLVAELLIMHPTVHLACHTPTRLSTTNDIDNVFTVRRRGQS</sequence>
<accession>A0A0C9WRH8</accession>
<dbReference type="HOGENOM" id="CLU_122669_0_0_1"/>
<proteinExistence type="predicted"/>
<name>A0A0C9WRH8_9AGAR</name>
<evidence type="ECO:0000313" key="2">
    <source>
        <dbReference type="Proteomes" id="UP000054477"/>
    </source>
</evidence>
<dbReference type="OrthoDB" id="3107436at2759"/>
<reference evidence="2" key="2">
    <citation type="submission" date="2015-01" db="EMBL/GenBank/DDBJ databases">
        <title>Evolutionary Origins and Diversification of the Mycorrhizal Mutualists.</title>
        <authorList>
            <consortium name="DOE Joint Genome Institute"/>
            <consortium name="Mycorrhizal Genomics Consortium"/>
            <person name="Kohler A."/>
            <person name="Kuo A."/>
            <person name="Nagy L.G."/>
            <person name="Floudas D."/>
            <person name="Copeland A."/>
            <person name="Barry K.W."/>
            <person name="Cichocki N."/>
            <person name="Veneault-Fourrey C."/>
            <person name="LaButti K."/>
            <person name="Lindquist E.A."/>
            <person name="Lipzen A."/>
            <person name="Lundell T."/>
            <person name="Morin E."/>
            <person name="Murat C."/>
            <person name="Riley R."/>
            <person name="Ohm R."/>
            <person name="Sun H."/>
            <person name="Tunlid A."/>
            <person name="Henrissat B."/>
            <person name="Grigoriev I.V."/>
            <person name="Hibbett D.S."/>
            <person name="Martin F."/>
        </authorList>
    </citation>
    <scope>NUCLEOTIDE SEQUENCE [LARGE SCALE GENOMIC DNA]</scope>
    <source>
        <strain evidence="2">LaAM-08-1</strain>
    </source>
</reference>